<name>A0A1R3RW01_ASPC5</name>
<feature type="signal peptide" evidence="5">
    <location>
        <begin position="1"/>
        <end position="18"/>
    </location>
</feature>
<dbReference type="EMBL" id="KV907495">
    <property type="protein sequence ID" value="OOF98675.1"/>
    <property type="molecule type" value="Genomic_DNA"/>
</dbReference>
<sequence length="151" mass="15800">MKFTAVIATALFGAAAIAAPSSWNDVGYSTEDVTVTDVKINISADYKVTDVSLKLSGSEAKNLACSAKNPQLSVQSADAVRCGDSRYLFNLIDSGLSSFDIAVMHEYDIQGSGEYSPGQWGEGHLNLNCKSNGSGRVCTSSGASSLFLTGQ</sequence>
<dbReference type="GO" id="GO:0005576">
    <property type="term" value="C:extracellular region"/>
    <property type="evidence" value="ECO:0007669"/>
    <property type="project" value="UniProtKB-SubCell"/>
</dbReference>
<keyword evidence="8" id="KW-1185">Reference proteome</keyword>
<organism evidence="7 8">
    <name type="scientific">Aspergillus carbonarius (strain ITEM 5010)</name>
    <dbReference type="NCBI Taxonomy" id="602072"/>
    <lineage>
        <taxon>Eukaryota</taxon>
        <taxon>Fungi</taxon>
        <taxon>Dikarya</taxon>
        <taxon>Ascomycota</taxon>
        <taxon>Pezizomycotina</taxon>
        <taxon>Eurotiomycetes</taxon>
        <taxon>Eurotiomycetidae</taxon>
        <taxon>Eurotiales</taxon>
        <taxon>Aspergillaceae</taxon>
        <taxon>Aspergillus</taxon>
        <taxon>Aspergillus subgen. Circumdati</taxon>
    </lineage>
</organism>
<dbReference type="Proteomes" id="UP000188318">
    <property type="component" value="Unassembled WGS sequence"/>
</dbReference>
<evidence type="ECO:0000256" key="5">
    <source>
        <dbReference type="SAM" id="SignalP"/>
    </source>
</evidence>
<dbReference type="OrthoDB" id="4441334at2759"/>
<evidence type="ECO:0000313" key="8">
    <source>
        <dbReference type="Proteomes" id="UP000188318"/>
    </source>
</evidence>
<dbReference type="OMA" id="IAVMHEY"/>
<keyword evidence="2" id="KW-0964">Secreted</keyword>
<keyword evidence="3 5" id="KW-0732">Signal</keyword>
<evidence type="ECO:0000256" key="4">
    <source>
        <dbReference type="ARBA" id="ARBA00023157"/>
    </source>
</evidence>
<dbReference type="VEuPathDB" id="FungiDB:ASPCADRAFT_2110"/>
<reference evidence="8" key="1">
    <citation type="journal article" date="2017" name="Genome Biol.">
        <title>Comparative genomics reveals high biological diversity and specific adaptations in the industrially and medically important fungal genus Aspergillus.</title>
        <authorList>
            <person name="de Vries R.P."/>
            <person name="Riley R."/>
            <person name="Wiebenga A."/>
            <person name="Aguilar-Osorio G."/>
            <person name="Amillis S."/>
            <person name="Uchima C.A."/>
            <person name="Anderluh G."/>
            <person name="Asadollahi M."/>
            <person name="Askin M."/>
            <person name="Barry K."/>
            <person name="Battaglia E."/>
            <person name="Bayram O."/>
            <person name="Benocci T."/>
            <person name="Braus-Stromeyer S.A."/>
            <person name="Caldana C."/>
            <person name="Canovas D."/>
            <person name="Cerqueira G.C."/>
            <person name="Chen F."/>
            <person name="Chen W."/>
            <person name="Choi C."/>
            <person name="Clum A."/>
            <person name="Dos Santos R.A."/>
            <person name="Damasio A.R."/>
            <person name="Diallinas G."/>
            <person name="Emri T."/>
            <person name="Fekete E."/>
            <person name="Flipphi M."/>
            <person name="Freyberg S."/>
            <person name="Gallo A."/>
            <person name="Gournas C."/>
            <person name="Habgood R."/>
            <person name="Hainaut M."/>
            <person name="Harispe M.L."/>
            <person name="Henrissat B."/>
            <person name="Hilden K.S."/>
            <person name="Hope R."/>
            <person name="Hossain A."/>
            <person name="Karabika E."/>
            <person name="Karaffa L."/>
            <person name="Karanyi Z."/>
            <person name="Krasevec N."/>
            <person name="Kuo A."/>
            <person name="Kusch H."/>
            <person name="LaButti K."/>
            <person name="Lagendijk E.L."/>
            <person name="Lapidus A."/>
            <person name="Levasseur A."/>
            <person name="Lindquist E."/>
            <person name="Lipzen A."/>
            <person name="Logrieco A.F."/>
            <person name="MacCabe A."/>
            <person name="Maekelae M.R."/>
            <person name="Malavazi I."/>
            <person name="Melin P."/>
            <person name="Meyer V."/>
            <person name="Mielnichuk N."/>
            <person name="Miskei M."/>
            <person name="Molnar A.P."/>
            <person name="Mule G."/>
            <person name="Ngan C.Y."/>
            <person name="Orejas M."/>
            <person name="Orosz E."/>
            <person name="Ouedraogo J.P."/>
            <person name="Overkamp K.M."/>
            <person name="Park H.-S."/>
            <person name="Perrone G."/>
            <person name="Piumi F."/>
            <person name="Punt P.J."/>
            <person name="Ram A.F."/>
            <person name="Ramon A."/>
            <person name="Rauscher S."/>
            <person name="Record E."/>
            <person name="Riano-Pachon D.M."/>
            <person name="Robert V."/>
            <person name="Roehrig J."/>
            <person name="Ruller R."/>
            <person name="Salamov A."/>
            <person name="Salih N.S."/>
            <person name="Samson R.A."/>
            <person name="Sandor E."/>
            <person name="Sanguinetti M."/>
            <person name="Schuetze T."/>
            <person name="Sepcic K."/>
            <person name="Shelest E."/>
            <person name="Sherlock G."/>
            <person name="Sophianopoulou V."/>
            <person name="Squina F.M."/>
            <person name="Sun H."/>
            <person name="Susca A."/>
            <person name="Todd R.B."/>
            <person name="Tsang A."/>
            <person name="Unkles S.E."/>
            <person name="van de Wiele N."/>
            <person name="van Rossen-Uffink D."/>
            <person name="Oliveira J.V."/>
            <person name="Vesth T.C."/>
            <person name="Visser J."/>
            <person name="Yu J.-H."/>
            <person name="Zhou M."/>
            <person name="Andersen M.R."/>
            <person name="Archer D.B."/>
            <person name="Baker S.E."/>
            <person name="Benoit I."/>
            <person name="Brakhage A.A."/>
            <person name="Braus G.H."/>
            <person name="Fischer R."/>
            <person name="Frisvad J.C."/>
            <person name="Goldman G.H."/>
            <person name="Houbraken J."/>
            <person name="Oakley B."/>
            <person name="Pocsi I."/>
            <person name="Scazzocchio C."/>
            <person name="Seiboth B."/>
            <person name="vanKuyk P.A."/>
            <person name="Wortman J."/>
            <person name="Dyer P.S."/>
            <person name="Grigoriev I.V."/>
        </authorList>
    </citation>
    <scope>NUCLEOTIDE SEQUENCE [LARGE SCALE GENOMIC DNA]</scope>
    <source>
        <strain evidence="8">ITEM 5010</strain>
    </source>
</reference>
<keyword evidence="4" id="KW-1015">Disulfide bond</keyword>
<protein>
    <recommendedName>
        <fullName evidence="6">AA1-like domain-containing protein</fullName>
    </recommendedName>
</protein>
<evidence type="ECO:0000313" key="7">
    <source>
        <dbReference type="EMBL" id="OOF98675.1"/>
    </source>
</evidence>
<dbReference type="InterPro" id="IPR032382">
    <property type="entry name" value="AltA1"/>
</dbReference>
<dbReference type="Pfam" id="PF16541">
    <property type="entry name" value="AltA1"/>
    <property type="match status" value="1"/>
</dbReference>
<evidence type="ECO:0000256" key="3">
    <source>
        <dbReference type="ARBA" id="ARBA00022729"/>
    </source>
</evidence>
<evidence type="ECO:0000256" key="2">
    <source>
        <dbReference type="ARBA" id="ARBA00022525"/>
    </source>
</evidence>
<dbReference type="Gene3D" id="2.40.350.20">
    <property type="match status" value="1"/>
</dbReference>
<feature type="chain" id="PRO_5012887470" description="AA1-like domain-containing protein" evidence="5">
    <location>
        <begin position="19"/>
        <end position="151"/>
    </location>
</feature>
<evidence type="ECO:0000256" key="1">
    <source>
        <dbReference type="ARBA" id="ARBA00004613"/>
    </source>
</evidence>
<evidence type="ECO:0000259" key="6">
    <source>
        <dbReference type="Pfam" id="PF16541"/>
    </source>
</evidence>
<accession>A0A1R3RW01</accession>
<dbReference type="AlphaFoldDB" id="A0A1R3RW01"/>
<gene>
    <name evidence="7" type="ORF">ASPCADRAFT_2110</name>
</gene>
<comment type="subcellular location">
    <subcellularLocation>
        <location evidence="1">Secreted</location>
    </subcellularLocation>
</comment>
<proteinExistence type="predicted"/>
<feature type="domain" description="AA1-like" evidence="6">
    <location>
        <begin position="44"/>
        <end position="135"/>
    </location>
</feature>